<feature type="coiled-coil region" evidence="7">
    <location>
        <begin position="107"/>
        <end position="141"/>
    </location>
</feature>
<sequence>MATAPAVAAEDDGGLGGSGASNFGFEERPSFEEFWKRSKETHRARGNVTFLPSVGVGAGTSSSEDASAAATQEQKQADGAAARAKAHRRAQVRKAQLQHRQRKANYTKELEMDIARLREQIDQTETESRALRTENDAIRKRLSRKAVASGAVSLSAASSPRSASVKTAVEVPAVGNFDFDFDIDWNLDMTTSMLGVVDALPPTIDKEQNSVMWEPEYMVSMEMSDVLQTPAYKVSNATSQAAGAELPTTGSILGVESTPTTAATVTTQDAMRTLAGGLTQEQTALVINFILALEHICWSHFDHSYYTHESYDPEAAANGHTLMATSMALQHAPPTVFTRINETKASLKSHPHAQPHMHGIEWRAGGLTLDGLYGLAAALNPPDRELTPVQAWFEVVRLYGPDLALDPAVLAALTREFAGVVKCLHFGAVIEREAFDSVVARVVWGRLESLGALARPGAPLGGLGVSG</sequence>
<evidence type="ECO:0000313" key="10">
    <source>
        <dbReference type="Proteomes" id="UP000829685"/>
    </source>
</evidence>
<dbReference type="GO" id="GO:0000976">
    <property type="term" value="F:transcription cis-regulatory region binding"/>
    <property type="evidence" value="ECO:0007669"/>
    <property type="project" value="InterPro"/>
</dbReference>
<evidence type="ECO:0000256" key="6">
    <source>
        <dbReference type="ARBA" id="ARBA00023242"/>
    </source>
</evidence>
<dbReference type="AlphaFoldDB" id="A0A9P9WH21"/>
<feature type="region of interest" description="Disordered" evidence="8">
    <location>
        <begin position="1"/>
        <end position="26"/>
    </location>
</feature>
<dbReference type="Proteomes" id="UP000829685">
    <property type="component" value="Unassembled WGS sequence"/>
</dbReference>
<dbReference type="InterPro" id="IPR046347">
    <property type="entry name" value="bZIP_sf"/>
</dbReference>
<feature type="compositionally biased region" description="Low complexity" evidence="8">
    <location>
        <begin position="59"/>
        <end position="83"/>
    </location>
</feature>
<evidence type="ECO:0000256" key="4">
    <source>
        <dbReference type="ARBA" id="ARBA00023125"/>
    </source>
</evidence>
<name>A0A9P9WH21_9PEZI</name>
<keyword evidence="4" id="KW-0238">DNA-binding</keyword>
<evidence type="ECO:0000256" key="5">
    <source>
        <dbReference type="ARBA" id="ARBA00023163"/>
    </source>
</evidence>
<dbReference type="CDD" id="cd14688">
    <property type="entry name" value="bZIP_YAP"/>
    <property type="match status" value="1"/>
</dbReference>
<dbReference type="Gene3D" id="1.20.5.170">
    <property type="match status" value="1"/>
</dbReference>
<comment type="caution">
    <text evidence="9">The sequence shown here is derived from an EMBL/GenBank/DDBJ whole genome shotgun (WGS) entry which is preliminary data.</text>
</comment>
<evidence type="ECO:0000256" key="7">
    <source>
        <dbReference type="SAM" id="Coils"/>
    </source>
</evidence>
<keyword evidence="10" id="KW-1185">Reference proteome</keyword>
<keyword evidence="5" id="KW-0804">Transcription</keyword>
<accession>A0A9P9WH21</accession>
<dbReference type="PANTHER" id="PTHR40621">
    <property type="entry name" value="TRANSCRIPTION FACTOR KAPC-RELATED"/>
    <property type="match status" value="1"/>
</dbReference>
<evidence type="ECO:0000313" key="9">
    <source>
        <dbReference type="EMBL" id="KAI1862917.1"/>
    </source>
</evidence>
<feature type="region of interest" description="Disordered" evidence="8">
    <location>
        <begin position="51"/>
        <end position="87"/>
    </location>
</feature>
<evidence type="ECO:0000256" key="2">
    <source>
        <dbReference type="ARBA" id="ARBA00007163"/>
    </source>
</evidence>
<dbReference type="InterPro" id="IPR050936">
    <property type="entry name" value="AP-1-like"/>
</dbReference>
<comment type="subcellular location">
    <subcellularLocation>
        <location evidence="1">Nucleus</location>
    </subcellularLocation>
</comment>
<reference evidence="9" key="1">
    <citation type="submission" date="2021-03" db="EMBL/GenBank/DDBJ databases">
        <title>Revisited historic fungal species revealed as producer of novel bioactive compounds through whole genome sequencing and comparative genomics.</title>
        <authorList>
            <person name="Vignolle G.A."/>
            <person name="Hochenegger N."/>
            <person name="Mach R.L."/>
            <person name="Mach-Aigner A.R."/>
            <person name="Javad Rahimi M."/>
            <person name="Salim K.A."/>
            <person name="Chan C.M."/>
            <person name="Lim L.B.L."/>
            <person name="Cai F."/>
            <person name="Druzhinina I.S."/>
            <person name="U'Ren J.M."/>
            <person name="Derntl C."/>
        </authorList>
    </citation>
    <scope>NUCLEOTIDE SEQUENCE</scope>
    <source>
        <strain evidence="9">TUCIM 5799</strain>
    </source>
</reference>
<keyword evidence="6" id="KW-0539">Nucleus</keyword>
<evidence type="ECO:0000256" key="3">
    <source>
        <dbReference type="ARBA" id="ARBA00023015"/>
    </source>
</evidence>
<gene>
    <name evidence="9" type="ORF">JX265_008963</name>
</gene>
<keyword evidence="3" id="KW-0805">Transcription regulation</keyword>
<dbReference type="GO" id="GO:0090575">
    <property type="term" value="C:RNA polymerase II transcription regulator complex"/>
    <property type="evidence" value="ECO:0007669"/>
    <property type="project" value="TreeGrafter"/>
</dbReference>
<keyword evidence="7" id="KW-0175">Coiled coil</keyword>
<comment type="similarity">
    <text evidence="2">Belongs to the bZIP family.</text>
</comment>
<evidence type="ECO:0008006" key="11">
    <source>
        <dbReference type="Google" id="ProtNLM"/>
    </source>
</evidence>
<dbReference type="PANTHER" id="PTHR40621:SF11">
    <property type="entry name" value="TRANSCRIPTION FACTOR KAPC-RELATED"/>
    <property type="match status" value="1"/>
</dbReference>
<evidence type="ECO:0000256" key="1">
    <source>
        <dbReference type="ARBA" id="ARBA00004123"/>
    </source>
</evidence>
<proteinExistence type="inferred from homology"/>
<evidence type="ECO:0000256" key="8">
    <source>
        <dbReference type="SAM" id="MobiDB-lite"/>
    </source>
</evidence>
<protein>
    <recommendedName>
        <fullName evidence="11">BZIP domain-containing protein</fullName>
    </recommendedName>
</protein>
<dbReference type="GO" id="GO:0001228">
    <property type="term" value="F:DNA-binding transcription activator activity, RNA polymerase II-specific"/>
    <property type="evidence" value="ECO:0007669"/>
    <property type="project" value="TreeGrafter"/>
</dbReference>
<organism evidence="9 10">
    <name type="scientific">Neoarthrinium moseri</name>
    <dbReference type="NCBI Taxonomy" id="1658444"/>
    <lineage>
        <taxon>Eukaryota</taxon>
        <taxon>Fungi</taxon>
        <taxon>Dikarya</taxon>
        <taxon>Ascomycota</taxon>
        <taxon>Pezizomycotina</taxon>
        <taxon>Sordariomycetes</taxon>
        <taxon>Xylariomycetidae</taxon>
        <taxon>Amphisphaeriales</taxon>
        <taxon>Apiosporaceae</taxon>
        <taxon>Neoarthrinium</taxon>
    </lineage>
</organism>
<dbReference type="SUPFAM" id="SSF57959">
    <property type="entry name" value="Leucine zipper domain"/>
    <property type="match status" value="1"/>
</dbReference>
<dbReference type="EMBL" id="JAFIMR010000026">
    <property type="protein sequence ID" value="KAI1862917.1"/>
    <property type="molecule type" value="Genomic_DNA"/>
</dbReference>